<keyword evidence="5 12" id="KW-0812">Transmembrane</keyword>
<evidence type="ECO:0000256" key="4">
    <source>
        <dbReference type="ARBA" id="ARBA00022679"/>
    </source>
</evidence>
<evidence type="ECO:0000256" key="12">
    <source>
        <dbReference type="SAM" id="Phobius"/>
    </source>
</evidence>
<keyword evidence="7 12" id="KW-1133">Transmembrane helix</keyword>
<evidence type="ECO:0000256" key="2">
    <source>
        <dbReference type="ARBA" id="ARBA00006003"/>
    </source>
</evidence>
<dbReference type="FunCoup" id="A0A7M7REJ0">
    <property type="interactions" value="387"/>
</dbReference>
<dbReference type="InterPro" id="IPR038578">
    <property type="entry name" value="GT29-like_sf"/>
</dbReference>
<comment type="subcellular location">
    <subcellularLocation>
        <location evidence="1">Golgi apparatus membrane</location>
        <topology evidence="1">Single-pass type II membrane protein</topology>
    </subcellularLocation>
</comment>
<dbReference type="RefSeq" id="XP_786629.3">
    <property type="nucleotide sequence ID" value="XM_781536.4"/>
</dbReference>
<keyword evidence="8" id="KW-0333">Golgi apparatus</keyword>
<dbReference type="OMA" id="FMHTLAM"/>
<dbReference type="EnsemblMetazoa" id="XM_781536">
    <property type="protein sequence ID" value="XP_786629"/>
    <property type="gene ID" value="LOC581547"/>
</dbReference>
<reference evidence="14" key="1">
    <citation type="submission" date="2015-02" db="EMBL/GenBank/DDBJ databases">
        <title>Genome sequencing for Strongylocentrotus purpuratus.</title>
        <authorList>
            <person name="Murali S."/>
            <person name="Liu Y."/>
            <person name="Vee V."/>
            <person name="English A."/>
            <person name="Wang M."/>
            <person name="Skinner E."/>
            <person name="Han Y."/>
            <person name="Muzny D.M."/>
            <person name="Worley K.C."/>
            <person name="Gibbs R.A."/>
        </authorList>
    </citation>
    <scope>NUCLEOTIDE SEQUENCE</scope>
</reference>
<proteinExistence type="inferred from homology"/>
<protein>
    <submittedName>
        <fullName evidence="13">Uncharacterized protein</fullName>
    </submittedName>
</protein>
<organism evidence="13 14">
    <name type="scientific">Strongylocentrotus purpuratus</name>
    <name type="common">Purple sea urchin</name>
    <dbReference type="NCBI Taxonomy" id="7668"/>
    <lineage>
        <taxon>Eukaryota</taxon>
        <taxon>Metazoa</taxon>
        <taxon>Echinodermata</taxon>
        <taxon>Eleutherozoa</taxon>
        <taxon>Echinozoa</taxon>
        <taxon>Echinoidea</taxon>
        <taxon>Euechinoidea</taxon>
        <taxon>Echinacea</taxon>
        <taxon>Camarodonta</taxon>
        <taxon>Echinidea</taxon>
        <taxon>Strongylocentrotidae</taxon>
        <taxon>Strongylocentrotus</taxon>
    </lineage>
</organism>
<name>A0A7M7REJ0_STRPU</name>
<keyword evidence="6" id="KW-0735">Signal-anchor</keyword>
<dbReference type="GO" id="GO:0000139">
    <property type="term" value="C:Golgi membrane"/>
    <property type="evidence" value="ECO:0007669"/>
    <property type="project" value="UniProtKB-SubCell"/>
</dbReference>
<keyword evidence="3" id="KW-0328">Glycosyltransferase</keyword>
<dbReference type="GO" id="GO:0008373">
    <property type="term" value="F:sialyltransferase activity"/>
    <property type="evidence" value="ECO:0007669"/>
    <property type="project" value="InterPro"/>
</dbReference>
<keyword evidence="10" id="KW-0325">Glycoprotein</keyword>
<keyword evidence="9 12" id="KW-0472">Membrane</keyword>
<dbReference type="AlphaFoldDB" id="A0A7M7REJ0"/>
<evidence type="ECO:0000256" key="7">
    <source>
        <dbReference type="ARBA" id="ARBA00022989"/>
    </source>
</evidence>
<accession>A0A7M7REJ0</accession>
<feature type="compositionally biased region" description="Polar residues" evidence="11">
    <location>
        <begin position="386"/>
        <end position="396"/>
    </location>
</feature>
<evidence type="ECO:0000256" key="11">
    <source>
        <dbReference type="SAM" id="MobiDB-lite"/>
    </source>
</evidence>
<evidence type="ECO:0000313" key="14">
    <source>
        <dbReference type="Proteomes" id="UP000007110"/>
    </source>
</evidence>
<dbReference type="Pfam" id="PF00777">
    <property type="entry name" value="Glyco_transf_29"/>
    <property type="match status" value="1"/>
</dbReference>
<comment type="similarity">
    <text evidence="2">Belongs to the glycosyltransferase 29 family.</text>
</comment>
<dbReference type="OrthoDB" id="10264956at2759"/>
<feature type="region of interest" description="Disordered" evidence="11">
    <location>
        <begin position="362"/>
        <end position="414"/>
    </location>
</feature>
<dbReference type="GeneID" id="581547"/>
<evidence type="ECO:0000256" key="9">
    <source>
        <dbReference type="ARBA" id="ARBA00023136"/>
    </source>
</evidence>
<evidence type="ECO:0000256" key="6">
    <source>
        <dbReference type="ARBA" id="ARBA00022968"/>
    </source>
</evidence>
<dbReference type="PANTHER" id="PTHR23136:SF12">
    <property type="entry name" value="ALPHA-2,6-SIALYLTRANSFERASE"/>
    <property type="match status" value="1"/>
</dbReference>
<feature type="transmembrane region" description="Helical" evidence="12">
    <location>
        <begin position="12"/>
        <end position="35"/>
    </location>
</feature>
<sequence>MCLRNPITGRSVGPCGMLILATFYSFIICFAYFYYAEKQGALSRGSFQLNSRVPQCNHPRCYVYSPTLVRRSHRERNETLEKSRQKLLVPVSVPDHRPFQLHCDTCSLVTSSGQLLGKSAGKDIDSAECVIRMNDAPIRGFEKDVGRRTTVRVVGHSNFRTIFQNKLRTQYVHFRDPLTRAENVVIAWLYATNIYKNPAYRLTLNYSQMYRNVTFFMHTLAMMQHNNEAFHNETGITRTQAKTWLTTGWHAMLLALDTCDEINVYGMVYDEYCQDHPNDTTPYHYYLQEENKTRSECDYYRRSEERLNSGHLFVTEKYIFGRWAQKHRISFHHPVWKPKVYNETSLDTPFMKLYREKRVKAKKLSAADHRDENSEGDNGGDATNRAGPNNGQIKRSPSSDDRNRRKEKEPDILEEQDFMLFGRANMGIFGVFKR</sequence>
<dbReference type="Proteomes" id="UP000007110">
    <property type="component" value="Unassembled WGS sequence"/>
</dbReference>
<feature type="compositionally biased region" description="Basic and acidic residues" evidence="11">
    <location>
        <begin position="397"/>
        <end position="411"/>
    </location>
</feature>
<dbReference type="Gene3D" id="3.90.1480.20">
    <property type="entry name" value="Glycosyl transferase family 29"/>
    <property type="match status" value="1"/>
</dbReference>
<evidence type="ECO:0000256" key="10">
    <source>
        <dbReference type="ARBA" id="ARBA00023180"/>
    </source>
</evidence>
<evidence type="ECO:0000256" key="8">
    <source>
        <dbReference type="ARBA" id="ARBA00023034"/>
    </source>
</evidence>
<evidence type="ECO:0000313" key="13">
    <source>
        <dbReference type="EnsemblMetazoa" id="XP_786629"/>
    </source>
</evidence>
<keyword evidence="14" id="KW-1185">Reference proteome</keyword>
<reference evidence="13" key="2">
    <citation type="submission" date="2021-01" db="UniProtKB">
        <authorList>
            <consortium name="EnsemblMetazoa"/>
        </authorList>
    </citation>
    <scope>IDENTIFICATION</scope>
</reference>
<keyword evidence="4" id="KW-0808">Transferase</keyword>
<evidence type="ECO:0000256" key="5">
    <source>
        <dbReference type="ARBA" id="ARBA00022692"/>
    </source>
</evidence>
<dbReference type="CDD" id="cd23965">
    <property type="entry name" value="GT29_ST6GALNAC3_4_5_6"/>
    <property type="match status" value="1"/>
</dbReference>
<dbReference type="InterPro" id="IPR001675">
    <property type="entry name" value="Glyco_trans_29"/>
</dbReference>
<dbReference type="InParanoid" id="A0A7M7REJ0"/>
<dbReference type="PANTHER" id="PTHR23136">
    <property type="entry name" value="TAX1-BINDING PROTEIN 3-RELATED"/>
    <property type="match status" value="1"/>
</dbReference>
<evidence type="ECO:0000256" key="3">
    <source>
        <dbReference type="ARBA" id="ARBA00022676"/>
    </source>
</evidence>
<dbReference type="KEGG" id="spu:581547"/>
<evidence type="ECO:0000256" key="1">
    <source>
        <dbReference type="ARBA" id="ARBA00004323"/>
    </source>
</evidence>